<evidence type="ECO:0000313" key="3">
    <source>
        <dbReference type="EMBL" id="KAF8912028.1"/>
    </source>
</evidence>
<dbReference type="PROSITE" id="PS00175">
    <property type="entry name" value="PG_MUTASE"/>
    <property type="match status" value="1"/>
</dbReference>
<keyword evidence="1" id="KW-0378">Hydrolase</keyword>
<dbReference type="CDD" id="cd07067">
    <property type="entry name" value="HP_PGM_like"/>
    <property type="match status" value="1"/>
</dbReference>
<feature type="binding site" evidence="2">
    <location>
        <position position="73"/>
    </location>
    <ligand>
        <name>substrate</name>
    </ligand>
</feature>
<name>A0A9P5TU31_GYMJU</name>
<evidence type="ECO:0000313" key="4">
    <source>
        <dbReference type="Proteomes" id="UP000724874"/>
    </source>
</evidence>
<feature type="binding site" evidence="2">
    <location>
        <begin position="23"/>
        <end position="30"/>
    </location>
    <ligand>
        <name>substrate</name>
    </ligand>
</feature>
<sequence length="220" mass="24378">MTPTGKSATPGTTKPIARIYLVRHGETQENRDGVIQGQMDTMLNEMGQEQARKVGERFREVKIDRLFSSDLKRARRTAEEILAYHPEVLLEEQPALRERVGCFAEGSLMMATDPTVETHVDFGARVVGWWNQQILGHILSKSKNLPTTVVVTTHGGFITTLVRELIGSRKAECGDGVIVWKCFNSSVSVIEVGENRRGTVVSFGDVSHLNVADIALHSIH</sequence>
<dbReference type="PANTHER" id="PTHR46517:SF1">
    <property type="entry name" value="FRUCTOSE-2,6-BISPHOSPHATASE TIGAR"/>
    <property type="match status" value="1"/>
</dbReference>
<protein>
    <submittedName>
        <fullName evidence="3">Histidine phosphatase superfamily</fullName>
    </submittedName>
</protein>
<dbReference type="GO" id="GO:0045820">
    <property type="term" value="P:negative regulation of glycolytic process"/>
    <property type="evidence" value="ECO:0007669"/>
    <property type="project" value="TreeGrafter"/>
</dbReference>
<keyword evidence="4" id="KW-1185">Reference proteome</keyword>
<dbReference type="SUPFAM" id="SSF53254">
    <property type="entry name" value="Phosphoglycerate mutase-like"/>
    <property type="match status" value="1"/>
</dbReference>
<dbReference type="Proteomes" id="UP000724874">
    <property type="component" value="Unassembled WGS sequence"/>
</dbReference>
<reference evidence="3" key="1">
    <citation type="submission" date="2020-11" db="EMBL/GenBank/DDBJ databases">
        <authorList>
            <consortium name="DOE Joint Genome Institute"/>
            <person name="Ahrendt S."/>
            <person name="Riley R."/>
            <person name="Andreopoulos W."/>
            <person name="LaButti K."/>
            <person name="Pangilinan J."/>
            <person name="Ruiz-duenas F.J."/>
            <person name="Barrasa J.M."/>
            <person name="Sanchez-Garcia M."/>
            <person name="Camarero S."/>
            <person name="Miyauchi S."/>
            <person name="Serrano A."/>
            <person name="Linde D."/>
            <person name="Babiker R."/>
            <person name="Drula E."/>
            <person name="Ayuso-Fernandez I."/>
            <person name="Pacheco R."/>
            <person name="Padilla G."/>
            <person name="Ferreira P."/>
            <person name="Barriuso J."/>
            <person name="Kellner H."/>
            <person name="Castanera R."/>
            <person name="Alfaro M."/>
            <person name="Ramirez L."/>
            <person name="Pisabarro A.G."/>
            <person name="Kuo A."/>
            <person name="Tritt A."/>
            <person name="Lipzen A."/>
            <person name="He G."/>
            <person name="Yan M."/>
            <person name="Ng V."/>
            <person name="Cullen D."/>
            <person name="Martin F."/>
            <person name="Rosso M.-N."/>
            <person name="Henrissat B."/>
            <person name="Hibbett D."/>
            <person name="Martinez A.T."/>
            <person name="Grigoriev I.V."/>
        </authorList>
    </citation>
    <scope>NUCLEOTIDE SEQUENCE</scope>
    <source>
        <strain evidence="3">AH 44721</strain>
    </source>
</reference>
<dbReference type="OrthoDB" id="354304at2759"/>
<dbReference type="InterPro" id="IPR029033">
    <property type="entry name" value="His_PPase_superfam"/>
</dbReference>
<comment type="caution">
    <text evidence="3">The sequence shown here is derived from an EMBL/GenBank/DDBJ whole genome shotgun (WGS) entry which is preliminary data.</text>
</comment>
<dbReference type="SMART" id="SM00855">
    <property type="entry name" value="PGAM"/>
    <property type="match status" value="1"/>
</dbReference>
<dbReference type="InterPro" id="IPR051695">
    <property type="entry name" value="Phosphoglycerate_Mutase"/>
</dbReference>
<dbReference type="AlphaFoldDB" id="A0A9P5TU31"/>
<evidence type="ECO:0000256" key="1">
    <source>
        <dbReference type="ARBA" id="ARBA00022801"/>
    </source>
</evidence>
<accession>A0A9P5TU31</accession>
<proteinExistence type="predicted"/>
<dbReference type="EMBL" id="JADNYJ010000003">
    <property type="protein sequence ID" value="KAF8912028.1"/>
    <property type="molecule type" value="Genomic_DNA"/>
</dbReference>
<dbReference type="InterPro" id="IPR001345">
    <property type="entry name" value="PG/BPGM_mutase_AS"/>
</dbReference>
<dbReference type="Gene3D" id="3.40.50.1240">
    <property type="entry name" value="Phosphoglycerate mutase-like"/>
    <property type="match status" value="1"/>
</dbReference>
<dbReference type="GO" id="GO:0004331">
    <property type="term" value="F:fructose-2,6-bisphosphate 2-phosphatase activity"/>
    <property type="evidence" value="ECO:0007669"/>
    <property type="project" value="TreeGrafter"/>
</dbReference>
<dbReference type="GO" id="GO:0005829">
    <property type="term" value="C:cytosol"/>
    <property type="evidence" value="ECO:0007669"/>
    <property type="project" value="TreeGrafter"/>
</dbReference>
<dbReference type="GO" id="GO:0043456">
    <property type="term" value="P:regulation of pentose-phosphate shunt"/>
    <property type="evidence" value="ECO:0007669"/>
    <property type="project" value="TreeGrafter"/>
</dbReference>
<gene>
    <name evidence="3" type="ORF">CPB84DRAFT_1671209</name>
</gene>
<evidence type="ECO:0000256" key="2">
    <source>
        <dbReference type="PIRSR" id="PIRSR613078-2"/>
    </source>
</evidence>
<dbReference type="PANTHER" id="PTHR46517">
    <property type="entry name" value="FRUCTOSE-2,6-BISPHOSPHATASE TIGAR"/>
    <property type="match status" value="1"/>
</dbReference>
<organism evidence="3 4">
    <name type="scientific">Gymnopilus junonius</name>
    <name type="common">Spectacular rustgill mushroom</name>
    <name type="synonym">Gymnopilus spectabilis subsp. junonius</name>
    <dbReference type="NCBI Taxonomy" id="109634"/>
    <lineage>
        <taxon>Eukaryota</taxon>
        <taxon>Fungi</taxon>
        <taxon>Dikarya</taxon>
        <taxon>Basidiomycota</taxon>
        <taxon>Agaricomycotina</taxon>
        <taxon>Agaricomycetes</taxon>
        <taxon>Agaricomycetidae</taxon>
        <taxon>Agaricales</taxon>
        <taxon>Agaricineae</taxon>
        <taxon>Hymenogastraceae</taxon>
        <taxon>Gymnopilus</taxon>
    </lineage>
</organism>
<dbReference type="InterPro" id="IPR013078">
    <property type="entry name" value="His_Pase_superF_clade-1"/>
</dbReference>
<dbReference type="Pfam" id="PF00300">
    <property type="entry name" value="His_Phos_1"/>
    <property type="match status" value="1"/>
</dbReference>